<proteinExistence type="predicted"/>
<dbReference type="AlphaFoldDB" id="A0A3D8VS03"/>
<organism evidence="2 3">
    <name type="scientific">Halobacillus trueperi</name>
    <dbReference type="NCBI Taxonomy" id="156205"/>
    <lineage>
        <taxon>Bacteria</taxon>
        <taxon>Bacillati</taxon>
        <taxon>Bacillota</taxon>
        <taxon>Bacilli</taxon>
        <taxon>Bacillales</taxon>
        <taxon>Bacillaceae</taxon>
        <taxon>Halobacillus</taxon>
    </lineage>
</organism>
<feature type="region of interest" description="Disordered" evidence="1">
    <location>
        <begin position="1"/>
        <end position="61"/>
    </location>
</feature>
<evidence type="ECO:0000256" key="1">
    <source>
        <dbReference type="SAM" id="MobiDB-lite"/>
    </source>
</evidence>
<protein>
    <submittedName>
        <fullName evidence="2">Uncharacterized protein</fullName>
    </submittedName>
</protein>
<evidence type="ECO:0000313" key="3">
    <source>
        <dbReference type="Proteomes" id="UP000257032"/>
    </source>
</evidence>
<reference evidence="2 3" key="1">
    <citation type="submission" date="2018-08" db="EMBL/GenBank/DDBJ databases">
        <title>Genome sequence of strict halophilic Halobacillus trueperi SS1 isolated from Lunsu, a salty water body of North West Himalayas.</title>
        <authorList>
            <person name="Gupta S."/>
            <person name="Sharma P."/>
            <person name="Dev K."/>
            <person name="Baumler D."/>
            <person name="Sourirajan A."/>
        </authorList>
    </citation>
    <scope>NUCLEOTIDE SEQUENCE [LARGE SCALE GENOMIC DNA]</scope>
    <source>
        <strain evidence="2 3">SS1</strain>
    </source>
</reference>
<sequence>SFENLFRQVGGGEWRDSCGKKVHGETPQDEVRGGSPRSRGKRAIPRSPFHSPRVSKLSLPQ</sequence>
<dbReference type="Proteomes" id="UP000257032">
    <property type="component" value="Unassembled WGS sequence"/>
</dbReference>
<comment type="caution">
    <text evidence="2">The sequence shown here is derived from an EMBL/GenBank/DDBJ whole genome shotgun (WGS) entry which is preliminary data.</text>
</comment>
<feature type="non-terminal residue" evidence="2">
    <location>
        <position position="1"/>
    </location>
</feature>
<dbReference type="EMBL" id="QTLC01000019">
    <property type="protein sequence ID" value="RDY72186.1"/>
    <property type="molecule type" value="Genomic_DNA"/>
</dbReference>
<accession>A0A3D8VS03</accession>
<gene>
    <name evidence="2" type="ORF">DXT76_03600</name>
</gene>
<name>A0A3D8VS03_9BACI</name>
<feature type="compositionally biased region" description="Basic and acidic residues" evidence="1">
    <location>
        <begin position="13"/>
        <end position="32"/>
    </location>
</feature>
<evidence type="ECO:0000313" key="2">
    <source>
        <dbReference type="EMBL" id="RDY72186.1"/>
    </source>
</evidence>